<dbReference type="AlphaFoldDB" id="A0A857KKC0"/>
<name>A0A857KKC0_9ACTN</name>
<evidence type="ECO:0000313" key="1">
    <source>
        <dbReference type="EMBL" id="QHN39728.1"/>
    </source>
</evidence>
<dbReference type="RefSeq" id="WP_213263346.1">
    <property type="nucleotide sequence ID" value="NZ_CP045804.1"/>
</dbReference>
<reference evidence="1" key="1">
    <citation type="journal article" date="2021" name="Nat. Microbiol.">
        <title>Cocultivation of an ultrasmall environmental parasitic bacterium with lytic ability against bacteria associated with wastewater foams.</title>
        <authorList>
            <person name="Batinovic S."/>
            <person name="Rose J.J.A."/>
            <person name="Ratcliffe J."/>
            <person name="Seviour R.J."/>
            <person name="Petrovski S."/>
        </authorList>
    </citation>
    <scope>NUCLEOTIDE SEQUENCE</scope>
    <source>
        <strain evidence="1">CON44</strain>
    </source>
</reference>
<accession>A0A857KKC0</accession>
<sequence length="70" mass="7463">MRPSCPRHTGAGWATYTVFTTVPFGELIPSGGAIEATIDAERGAARLRRFAINTDRGVVFGDPDTVEVLA</sequence>
<organism evidence="1">
    <name type="scientific">Gordonia amarae</name>
    <dbReference type="NCBI Taxonomy" id="36821"/>
    <lineage>
        <taxon>Bacteria</taxon>
        <taxon>Bacillati</taxon>
        <taxon>Actinomycetota</taxon>
        <taxon>Actinomycetes</taxon>
        <taxon>Mycobacteriales</taxon>
        <taxon>Gordoniaceae</taxon>
        <taxon>Gordonia</taxon>
    </lineage>
</organism>
<protein>
    <submittedName>
        <fullName evidence="1">Uncharacterized protein</fullName>
    </submittedName>
</protein>
<proteinExistence type="predicted"/>
<dbReference type="EMBL" id="CP045810">
    <property type="protein sequence ID" value="QHN39728.1"/>
    <property type="molecule type" value="Genomic_DNA"/>
</dbReference>
<gene>
    <name evidence="1" type="ORF">GII30_11630</name>
</gene>